<dbReference type="PROSITE" id="PS50294">
    <property type="entry name" value="WD_REPEATS_REGION"/>
    <property type="match status" value="2"/>
</dbReference>
<dbReference type="InterPro" id="IPR000571">
    <property type="entry name" value="Znf_CCCH"/>
</dbReference>
<dbReference type="GO" id="GO:0008270">
    <property type="term" value="F:zinc ion binding"/>
    <property type="evidence" value="ECO:0007669"/>
    <property type="project" value="UniProtKB-KW"/>
</dbReference>
<reference evidence="8" key="1">
    <citation type="submission" date="2025-08" db="UniProtKB">
        <authorList>
            <consortium name="RefSeq"/>
        </authorList>
    </citation>
    <scope>IDENTIFICATION</scope>
    <source>
        <tissue evidence="8">Leaves</tissue>
    </source>
</reference>
<feature type="region of interest" description="Disordered" evidence="6">
    <location>
        <begin position="117"/>
        <end position="177"/>
    </location>
</feature>
<evidence type="ECO:0000313" key="7">
    <source>
        <dbReference type="Proteomes" id="UP000235220"/>
    </source>
</evidence>
<dbReference type="KEGG" id="jre:109001994"/>
<dbReference type="PANTHER" id="PTHR44489:SF14">
    <property type="entry name" value="ZINC FINGER CCCH DOMAIN-CONTAINING PROTEIN 59-RELATED"/>
    <property type="match status" value="1"/>
</dbReference>
<evidence type="ECO:0000256" key="1">
    <source>
        <dbReference type="ARBA" id="ARBA00022574"/>
    </source>
</evidence>
<dbReference type="InterPro" id="IPR001680">
    <property type="entry name" value="WD40_rpt"/>
</dbReference>
<dbReference type="Gramene" id="Jr07_27720_p1">
    <property type="protein sequence ID" value="cds.Jr07_27720_p1"/>
    <property type="gene ID" value="Jr07_27720"/>
</dbReference>
<proteinExistence type="predicted"/>
<dbReference type="InterPro" id="IPR015943">
    <property type="entry name" value="WD40/YVTN_repeat-like_dom_sf"/>
</dbReference>
<dbReference type="SUPFAM" id="SSF50978">
    <property type="entry name" value="WD40 repeat-like"/>
    <property type="match status" value="1"/>
</dbReference>
<dbReference type="PRINTS" id="PR00320">
    <property type="entry name" value="GPROTEINBRPT"/>
</dbReference>
<evidence type="ECO:0000256" key="3">
    <source>
        <dbReference type="ARBA" id="ARBA00022737"/>
    </source>
</evidence>
<dbReference type="Proteomes" id="UP000235220">
    <property type="component" value="Chromosome 7"/>
</dbReference>
<dbReference type="InterPro" id="IPR036855">
    <property type="entry name" value="Znf_CCCH_sf"/>
</dbReference>
<evidence type="ECO:0000256" key="6">
    <source>
        <dbReference type="SAM" id="MobiDB-lite"/>
    </source>
</evidence>
<dbReference type="InterPro" id="IPR044715">
    <property type="entry name" value="WDR86-like"/>
</dbReference>
<evidence type="ECO:0000313" key="8">
    <source>
        <dbReference type="RefSeq" id="XP_018835081.2"/>
    </source>
</evidence>
<dbReference type="SMART" id="SM00356">
    <property type="entry name" value="ZnF_C3H1"/>
    <property type="match status" value="2"/>
</dbReference>
<dbReference type="Gene3D" id="2.130.10.10">
    <property type="entry name" value="YVTN repeat-like/Quinoprotein amine dehydrogenase"/>
    <property type="match status" value="2"/>
</dbReference>
<keyword evidence="3" id="KW-0677">Repeat</keyword>
<dbReference type="InterPro" id="IPR020472">
    <property type="entry name" value="WD40_PAC1"/>
</dbReference>
<organism evidence="7 8">
    <name type="scientific">Juglans regia</name>
    <name type="common">English walnut</name>
    <dbReference type="NCBI Taxonomy" id="51240"/>
    <lineage>
        <taxon>Eukaryota</taxon>
        <taxon>Viridiplantae</taxon>
        <taxon>Streptophyta</taxon>
        <taxon>Embryophyta</taxon>
        <taxon>Tracheophyta</taxon>
        <taxon>Spermatophyta</taxon>
        <taxon>Magnoliopsida</taxon>
        <taxon>eudicotyledons</taxon>
        <taxon>Gunneridae</taxon>
        <taxon>Pentapetalae</taxon>
        <taxon>rosids</taxon>
        <taxon>fabids</taxon>
        <taxon>Fagales</taxon>
        <taxon>Juglandaceae</taxon>
        <taxon>Juglans</taxon>
    </lineage>
</organism>
<name>A0A2I4FTV5_JUGRE</name>
<dbReference type="SUPFAM" id="SSF90229">
    <property type="entry name" value="CCCH zinc finger"/>
    <property type="match status" value="1"/>
</dbReference>
<gene>
    <name evidence="8" type="primary">LOC109001994</name>
</gene>
<dbReference type="SMART" id="SM00320">
    <property type="entry name" value="WD40"/>
    <property type="match status" value="6"/>
</dbReference>
<dbReference type="PANTHER" id="PTHR44489">
    <property type="match status" value="1"/>
</dbReference>
<dbReference type="STRING" id="51240.A0A2I4FTV5"/>
<keyword evidence="4" id="KW-0863">Zinc-finger</keyword>
<dbReference type="OrthoDB" id="59941at2759"/>
<dbReference type="RefSeq" id="XP_018835081.2">
    <property type="nucleotide sequence ID" value="XM_018979536.2"/>
</dbReference>
<accession>A0A2I4FTV5</accession>
<feature type="compositionally biased region" description="Basic and acidic residues" evidence="6">
    <location>
        <begin position="132"/>
        <end position="156"/>
    </location>
</feature>
<dbReference type="AlphaFoldDB" id="A0A2I4FTV5"/>
<keyword evidence="7" id="KW-1185">Reference proteome</keyword>
<dbReference type="InterPro" id="IPR036322">
    <property type="entry name" value="WD40_repeat_dom_sf"/>
</dbReference>
<evidence type="ECO:0000256" key="2">
    <source>
        <dbReference type="ARBA" id="ARBA00022723"/>
    </source>
</evidence>
<dbReference type="PROSITE" id="PS50082">
    <property type="entry name" value="WD_REPEATS_2"/>
    <property type="match status" value="2"/>
</dbReference>
<evidence type="ECO:0000256" key="5">
    <source>
        <dbReference type="ARBA" id="ARBA00022833"/>
    </source>
</evidence>
<dbReference type="GeneID" id="109001994"/>
<protein>
    <submittedName>
        <fullName evidence="8">Zinc finger CCCH domain-containing protein 48-like isoform X1</fullName>
    </submittedName>
</protein>
<keyword evidence="5" id="KW-0862">Zinc</keyword>
<evidence type="ECO:0000256" key="4">
    <source>
        <dbReference type="ARBA" id="ARBA00022771"/>
    </source>
</evidence>
<dbReference type="Pfam" id="PF00400">
    <property type="entry name" value="WD40"/>
    <property type="match status" value="3"/>
</dbReference>
<keyword evidence="1" id="KW-0853">WD repeat</keyword>
<keyword evidence="2" id="KW-0479">Metal-binding</keyword>
<sequence length="512" mass="56829">MDCLFHFFPIFVYSMVIKTARRDLETMERSGFFKLHGDPSNSNSMCIFWLKGRCHRNPCRFAHGEMPHETTIPSFAKQSHALPADHPRKRSYYQTSNYTLVLRNGGKVLGSNVAEMLPENLHKKSPKSVPRKSPEKVIKKSSENVHKEPPKDDSEKSLGNVVEKSSSKTVVEKSAQNDPKKSLERVCQFWVRGNCMYGDQCHNLHSWFRGDGFMMLAKLQGHEKAVTGIVLPERSNKLYSGSSDGTVRLWDCHSGQCASVINLGGEVRSIICEGPWVFVGMLNVVKVWNTDSAAGYCLNEPTGQVNALEVVKDLLFAGAEDGVIYAWKGSYEANLTLQLAATLKGHTLGVTSLVVGGKSLYSGSLDHTIRVWDHETLQCIMTLNGHNDVITSFLCWDQYLFSSSLDCTVKVWAATEEGSLEVVYTHNEEHGVLALNGMTDTDDKPIMYCSCADNSVHLYELPSFVDRGRLFAKEEVGTVQIGPGGLFFTGDRTGLLTVWKWSAAPRVAVTGS</sequence>
<feature type="compositionally biased region" description="Low complexity" evidence="6">
    <location>
        <begin position="161"/>
        <end position="174"/>
    </location>
</feature>
<dbReference type="PROSITE" id="PS50103">
    <property type="entry name" value="ZF_C3H1"/>
    <property type="match status" value="2"/>
</dbReference>